<dbReference type="EMBL" id="POTW01000003">
    <property type="protein sequence ID" value="PZF86318.1"/>
    <property type="molecule type" value="Genomic_DNA"/>
</dbReference>
<dbReference type="PANTHER" id="PTHR47691:SF3">
    <property type="entry name" value="HTH-TYPE TRANSCRIPTIONAL REGULATOR RV0890C-RELATED"/>
    <property type="match status" value="1"/>
</dbReference>
<keyword evidence="3" id="KW-1185">Reference proteome</keyword>
<dbReference type="Gene3D" id="3.40.50.300">
    <property type="entry name" value="P-loop containing nucleotide triphosphate hydrolases"/>
    <property type="match status" value="1"/>
</dbReference>
<dbReference type="InterPro" id="IPR002059">
    <property type="entry name" value="CSP_DNA-bd"/>
</dbReference>
<organism evidence="2 3">
    <name type="scientific">Jiangella anatolica</name>
    <dbReference type="NCBI Taxonomy" id="2670374"/>
    <lineage>
        <taxon>Bacteria</taxon>
        <taxon>Bacillati</taxon>
        <taxon>Actinomycetota</taxon>
        <taxon>Actinomycetes</taxon>
        <taxon>Jiangellales</taxon>
        <taxon>Jiangellaceae</taxon>
        <taxon>Jiangella</taxon>
    </lineage>
</organism>
<dbReference type="AlphaFoldDB" id="A0A2W2C2I3"/>
<accession>A0A2W2C2I3</accession>
<dbReference type="GO" id="GO:0003676">
    <property type="term" value="F:nucleic acid binding"/>
    <property type="evidence" value="ECO:0007669"/>
    <property type="project" value="InterPro"/>
</dbReference>
<protein>
    <submittedName>
        <fullName evidence="2">AAA family ATPase</fullName>
    </submittedName>
</protein>
<dbReference type="Gene3D" id="2.40.50.140">
    <property type="entry name" value="Nucleic acid-binding proteins"/>
    <property type="match status" value="1"/>
</dbReference>
<dbReference type="InterPro" id="IPR027417">
    <property type="entry name" value="P-loop_NTPase"/>
</dbReference>
<dbReference type="SUPFAM" id="SSF52540">
    <property type="entry name" value="P-loop containing nucleoside triphosphate hydrolases"/>
    <property type="match status" value="1"/>
</dbReference>
<gene>
    <name evidence="2" type="ORF">C1I92_02180</name>
</gene>
<evidence type="ECO:0000313" key="3">
    <source>
        <dbReference type="Proteomes" id="UP000248764"/>
    </source>
</evidence>
<sequence>MRDRGQFVSFSATRLTCFALLAAMEHDMRVSIQEYLGDQSVDDLIPTDRIVKANARRVRDGLSATSDLPGLLAYLDFAESYEALASKAADLPQDLRASLKILAPSAARTVAIRNRVAHTRPMEIDDSSFLVDLAKELSALTSPYWDELKAILDRLSADPSFVLGLTISLPADPDNGPQHNLPVPDFDETGFFGRQGELRRIMKAIKGAYPVVSILGDGGVGKTSIALKAAYELLEDPKQPFDAIVWVTAKATILTPNEIRRINGAIETSLGLIGSAAAELSGLDDAADPVAEVLAYMENFRILLLLDNLETVLDNRLRQFLLELPMGSKVIVTSRIGLGIENPVQLAPLADDEAARLLRALARIRDVRQLNELDQPTVELLARRMAGHPAYIRWFVAGVQSGRRPEDLLGNNELLLDFCMSNVYDYLSEDARAALRSMQVLAGAKNQAELAFLNDFTASKTQAALLELLTTNFTAMSSQTSGESLDTGYELSDFARQYLDKHHPVETEERNWLLQRSEELRALGIEMAAANTASPFAPTSVHVRGPGDFHAAGLLRTAIAVAFTDPGAALEHCLEAQLLAPSYYEAWRVEGFVRALSRDQGGAQAAYDRASELAPNSAAVLFHFGTFLLDAVGDPQRALELLQSAARNEPSSSEVAGQVAWAQFCLGDMAAAITAGTGVATSRTASSNHRRAACVLTLRATQSAVGQLRSIRQFDEAVEYVESGVELAEEVDSRLIEGEAADRLIALRNVSAALAEQSVDYAAAQAAQFVARIDTVLGRNASFENRRTGIIHALVVDKGFGFVTAGKARFFFHISDLRNRADWDSLFEGAHCVFEPAQTPKGARAKRVRLVEV</sequence>
<dbReference type="Proteomes" id="UP000248764">
    <property type="component" value="Unassembled WGS sequence"/>
</dbReference>
<comment type="caution">
    <text evidence="2">The sequence shown here is derived from an EMBL/GenBank/DDBJ whole genome shotgun (WGS) entry which is preliminary data.</text>
</comment>
<proteinExistence type="predicted"/>
<evidence type="ECO:0000259" key="1">
    <source>
        <dbReference type="PROSITE" id="PS51857"/>
    </source>
</evidence>
<dbReference type="Pfam" id="PF00313">
    <property type="entry name" value="CSD"/>
    <property type="match status" value="1"/>
</dbReference>
<evidence type="ECO:0000313" key="2">
    <source>
        <dbReference type="EMBL" id="PZF86318.1"/>
    </source>
</evidence>
<dbReference type="PROSITE" id="PS51857">
    <property type="entry name" value="CSD_2"/>
    <property type="match status" value="1"/>
</dbReference>
<dbReference type="GO" id="GO:0043531">
    <property type="term" value="F:ADP binding"/>
    <property type="evidence" value="ECO:0007669"/>
    <property type="project" value="InterPro"/>
</dbReference>
<dbReference type="Pfam" id="PF00931">
    <property type="entry name" value="NB-ARC"/>
    <property type="match status" value="1"/>
</dbReference>
<name>A0A2W2C2I3_9ACTN</name>
<dbReference type="Gene3D" id="1.25.40.10">
    <property type="entry name" value="Tetratricopeptide repeat domain"/>
    <property type="match status" value="1"/>
</dbReference>
<dbReference type="PANTHER" id="PTHR47691">
    <property type="entry name" value="REGULATOR-RELATED"/>
    <property type="match status" value="1"/>
</dbReference>
<reference evidence="2 3" key="1">
    <citation type="submission" date="2018-01" db="EMBL/GenBank/DDBJ databases">
        <title>Draft genome sequence of Jiangella sp. GTF31.</title>
        <authorList>
            <person name="Sahin N."/>
            <person name="Ay H."/>
            <person name="Saygin H."/>
        </authorList>
    </citation>
    <scope>NUCLEOTIDE SEQUENCE [LARGE SCALE GENOMIC DNA]</scope>
    <source>
        <strain evidence="2 3">GTF31</strain>
    </source>
</reference>
<dbReference type="SUPFAM" id="SSF50249">
    <property type="entry name" value="Nucleic acid-binding proteins"/>
    <property type="match status" value="1"/>
</dbReference>
<dbReference type="InterPro" id="IPR002182">
    <property type="entry name" value="NB-ARC"/>
</dbReference>
<feature type="domain" description="CSD" evidence="1">
    <location>
        <begin position="786"/>
        <end position="850"/>
    </location>
</feature>
<dbReference type="InterPro" id="IPR012340">
    <property type="entry name" value="NA-bd_OB-fold"/>
</dbReference>
<dbReference type="SUPFAM" id="SSF48452">
    <property type="entry name" value="TPR-like"/>
    <property type="match status" value="1"/>
</dbReference>
<dbReference type="InterPro" id="IPR011990">
    <property type="entry name" value="TPR-like_helical_dom_sf"/>
</dbReference>